<evidence type="ECO:0000313" key="2">
    <source>
        <dbReference type="EMBL" id="KAK1890763.1"/>
    </source>
</evidence>
<dbReference type="SUPFAM" id="SSF53098">
    <property type="entry name" value="Ribonuclease H-like"/>
    <property type="match status" value="1"/>
</dbReference>
<name>A0AAD9F2W8_DISEL</name>
<keyword evidence="3" id="KW-1185">Reference proteome</keyword>
<accession>A0AAD9F2W8</accession>
<dbReference type="PANTHER" id="PTHR46880:SF5">
    <property type="entry name" value="DUF4371 DOMAIN-CONTAINING PROTEIN"/>
    <property type="match status" value="1"/>
</dbReference>
<proteinExistence type="predicted"/>
<dbReference type="InterPro" id="IPR012337">
    <property type="entry name" value="RNaseH-like_sf"/>
</dbReference>
<gene>
    <name evidence="2" type="ORF">KUDE01_009594</name>
</gene>
<protein>
    <submittedName>
        <fullName evidence="2">Zinc finger protein 862</fullName>
    </submittedName>
</protein>
<dbReference type="AlphaFoldDB" id="A0AAD9F2W8"/>
<dbReference type="EMBL" id="JASDAP010000015">
    <property type="protein sequence ID" value="KAK1890763.1"/>
    <property type="molecule type" value="Genomic_DNA"/>
</dbReference>
<evidence type="ECO:0000256" key="1">
    <source>
        <dbReference type="SAM" id="MobiDB-lite"/>
    </source>
</evidence>
<organism evidence="2 3">
    <name type="scientific">Dissostichus eleginoides</name>
    <name type="common">Patagonian toothfish</name>
    <name type="synonym">Dissostichus amissus</name>
    <dbReference type="NCBI Taxonomy" id="100907"/>
    <lineage>
        <taxon>Eukaryota</taxon>
        <taxon>Metazoa</taxon>
        <taxon>Chordata</taxon>
        <taxon>Craniata</taxon>
        <taxon>Vertebrata</taxon>
        <taxon>Euteleostomi</taxon>
        <taxon>Actinopterygii</taxon>
        <taxon>Neopterygii</taxon>
        <taxon>Teleostei</taxon>
        <taxon>Neoteleostei</taxon>
        <taxon>Acanthomorphata</taxon>
        <taxon>Eupercaria</taxon>
        <taxon>Perciformes</taxon>
        <taxon>Notothenioidei</taxon>
        <taxon>Nototheniidae</taxon>
        <taxon>Dissostichus</taxon>
    </lineage>
</organism>
<dbReference type="Proteomes" id="UP001228049">
    <property type="component" value="Unassembled WGS sequence"/>
</dbReference>
<evidence type="ECO:0000313" key="3">
    <source>
        <dbReference type="Proteomes" id="UP001228049"/>
    </source>
</evidence>
<sequence>MGQRYDWKRKWGRGAFKKEKPSHRWLTHKLNLCAQQAAAAIPSLQHYQRTVGSIYGYFSNSSSLQARLKEMHVILDTDDVKLKSIHAVRWLSFGEAHVALHRTMHAVAEVFQQDAELMHDTMAETLAKAMLTYEFIGINSLLCDILGTIACLSKAFQLKPLYSTINALRAMQIGEEGGPKFQEFLANIAENNGETYFKGEKIKATRVMRQAVDGVRQRFLDTLIQNIEDRFPDIGLFSAFRIFDPRCLPQDNTEHARFGRDEHPGSLVPSGTGTYR</sequence>
<dbReference type="PANTHER" id="PTHR46880">
    <property type="entry name" value="RAS-ASSOCIATING DOMAIN-CONTAINING PROTEIN"/>
    <property type="match status" value="1"/>
</dbReference>
<feature type="region of interest" description="Disordered" evidence="1">
    <location>
        <begin position="254"/>
        <end position="276"/>
    </location>
</feature>
<reference evidence="2" key="1">
    <citation type="submission" date="2023-04" db="EMBL/GenBank/DDBJ databases">
        <title>Chromosome-level genome of Chaenocephalus aceratus.</title>
        <authorList>
            <person name="Park H."/>
        </authorList>
    </citation>
    <scope>NUCLEOTIDE SEQUENCE</scope>
    <source>
        <strain evidence="2">DE</strain>
        <tissue evidence="2">Muscle</tissue>
    </source>
</reference>
<feature type="compositionally biased region" description="Basic and acidic residues" evidence="1">
    <location>
        <begin position="254"/>
        <end position="264"/>
    </location>
</feature>
<comment type="caution">
    <text evidence="2">The sequence shown here is derived from an EMBL/GenBank/DDBJ whole genome shotgun (WGS) entry which is preliminary data.</text>
</comment>